<name>A0AAE1D2G5_9GAST</name>
<accession>A0AAE1D2G5</accession>
<sequence>MAFYHFAPHYGLFGSSPVKKDCMRTGHATVILQLRKTKPLEQIFCGWPEVSLIQPAYNMYIIKLRPRRAGRSYTDEVINSSSRRYEARTPARGCNGISGAVTVTPDTSDSLAKSTWASRAGISVHMLRQLAVTSCLFEALG</sequence>
<comment type="caution">
    <text evidence="1">The sequence shown here is derived from an EMBL/GenBank/DDBJ whole genome shotgun (WGS) entry which is preliminary data.</text>
</comment>
<proteinExistence type="predicted"/>
<gene>
    <name evidence="1" type="ORF">RRG08_062141</name>
</gene>
<evidence type="ECO:0000313" key="1">
    <source>
        <dbReference type="EMBL" id="KAK3751970.1"/>
    </source>
</evidence>
<reference evidence="1" key="1">
    <citation type="journal article" date="2023" name="G3 (Bethesda)">
        <title>A reference genome for the long-term kleptoplast-retaining sea slug Elysia crispata morphotype clarki.</title>
        <authorList>
            <person name="Eastman K.E."/>
            <person name="Pendleton A.L."/>
            <person name="Shaikh M.A."/>
            <person name="Suttiyut T."/>
            <person name="Ogas R."/>
            <person name="Tomko P."/>
            <person name="Gavelis G."/>
            <person name="Widhalm J.R."/>
            <person name="Wisecaver J.H."/>
        </authorList>
    </citation>
    <scope>NUCLEOTIDE SEQUENCE</scope>
    <source>
        <strain evidence="1">ECLA1</strain>
    </source>
</reference>
<evidence type="ECO:0000313" key="2">
    <source>
        <dbReference type="Proteomes" id="UP001283361"/>
    </source>
</evidence>
<dbReference type="AlphaFoldDB" id="A0AAE1D2G5"/>
<organism evidence="1 2">
    <name type="scientific">Elysia crispata</name>
    <name type="common">lettuce slug</name>
    <dbReference type="NCBI Taxonomy" id="231223"/>
    <lineage>
        <taxon>Eukaryota</taxon>
        <taxon>Metazoa</taxon>
        <taxon>Spiralia</taxon>
        <taxon>Lophotrochozoa</taxon>
        <taxon>Mollusca</taxon>
        <taxon>Gastropoda</taxon>
        <taxon>Heterobranchia</taxon>
        <taxon>Euthyneura</taxon>
        <taxon>Panpulmonata</taxon>
        <taxon>Sacoglossa</taxon>
        <taxon>Placobranchoidea</taxon>
        <taxon>Plakobranchidae</taxon>
        <taxon>Elysia</taxon>
    </lineage>
</organism>
<dbReference type="Proteomes" id="UP001283361">
    <property type="component" value="Unassembled WGS sequence"/>
</dbReference>
<keyword evidence="2" id="KW-1185">Reference proteome</keyword>
<protein>
    <submittedName>
        <fullName evidence="1">Uncharacterized protein</fullName>
    </submittedName>
</protein>
<dbReference type="EMBL" id="JAWDGP010005802">
    <property type="protein sequence ID" value="KAK3751970.1"/>
    <property type="molecule type" value="Genomic_DNA"/>
</dbReference>